<dbReference type="AlphaFoldDB" id="A0A8T4H0G6"/>
<dbReference type="Proteomes" id="UP000823736">
    <property type="component" value="Unassembled WGS sequence"/>
</dbReference>
<evidence type="ECO:0000313" key="4">
    <source>
        <dbReference type="Proteomes" id="UP000823736"/>
    </source>
</evidence>
<keyword evidence="4" id="KW-1185">Reference proteome</keyword>
<proteinExistence type="predicted"/>
<evidence type="ECO:0000259" key="2">
    <source>
        <dbReference type="Pfam" id="PF26483"/>
    </source>
</evidence>
<dbReference type="InterPro" id="IPR058817">
    <property type="entry name" value="DUF8155_C"/>
</dbReference>
<gene>
    <name evidence="3" type="ORF">J2753_002682</name>
</gene>
<reference evidence="3" key="1">
    <citation type="submission" date="2021-03" db="EMBL/GenBank/DDBJ databases">
        <title>Genomic Encyclopedia of Type Strains, Phase IV (KMG-IV): sequencing the most valuable type-strain genomes for metagenomic binning, comparative biology and taxonomic classification.</title>
        <authorList>
            <person name="Goeker M."/>
        </authorList>
    </citation>
    <scope>NUCLEOTIDE SEQUENCE</scope>
    <source>
        <strain evidence="3">DSM 26232</strain>
    </source>
</reference>
<feature type="domain" description="DUF8155" evidence="2">
    <location>
        <begin position="163"/>
        <end position="298"/>
    </location>
</feature>
<feature type="domain" description="DUF8155" evidence="1">
    <location>
        <begin position="13"/>
        <end position="154"/>
    </location>
</feature>
<dbReference type="Pfam" id="PF26482">
    <property type="entry name" value="DUF8155"/>
    <property type="match status" value="1"/>
</dbReference>
<dbReference type="InterPro" id="IPR058468">
    <property type="entry name" value="DUF8155_N"/>
</dbReference>
<accession>A0A8T4H0G6</accession>
<protein>
    <submittedName>
        <fullName evidence="3">Uncharacterized protein</fullName>
    </submittedName>
</protein>
<name>A0A8T4H0G6_9EURY</name>
<organism evidence="3 4">
    <name type="scientific">Halolamina salifodinae</name>
    <dbReference type="NCBI Taxonomy" id="1202767"/>
    <lineage>
        <taxon>Archaea</taxon>
        <taxon>Methanobacteriati</taxon>
        <taxon>Methanobacteriota</taxon>
        <taxon>Stenosarchaea group</taxon>
        <taxon>Halobacteria</taxon>
        <taxon>Halobacteriales</taxon>
        <taxon>Haloferacaceae</taxon>
    </lineage>
</organism>
<sequence length="307" mass="32006">MTADAPAERPVALPDSLLGRYARFSCYNSPYPAHDRGRAVDLYPDDGTAPAPVPGEIVATRTVGCPDRPYAVDHDHLIVVDVADDWADGRGADLLARILHVDPGVDAGDWVDAGDSLGETVRSGFFGRWVDDHLHLGFRPADANPYRASGSLPVVPDVEIRGSSWDGRGTVVGVGKTYVRLDAPVHPDPGAWATLAADDGTPVDGGVAHYSGGGAYGAGGAGSVSLLGAEVGTTTPREGVVGADVDWGEIAVTVEAEGQSERATGLSLFASREDFGTKIVFHEGHDFAVGDDVRVSVELAESSIRLA</sequence>
<dbReference type="RefSeq" id="WP_209492514.1">
    <property type="nucleotide sequence ID" value="NZ_JAGGLC010000006.1"/>
</dbReference>
<dbReference type="EMBL" id="JAGGLC010000006">
    <property type="protein sequence ID" value="MBP1988170.1"/>
    <property type="molecule type" value="Genomic_DNA"/>
</dbReference>
<evidence type="ECO:0000259" key="1">
    <source>
        <dbReference type="Pfam" id="PF26482"/>
    </source>
</evidence>
<comment type="caution">
    <text evidence="3">The sequence shown here is derived from an EMBL/GenBank/DDBJ whole genome shotgun (WGS) entry which is preliminary data.</text>
</comment>
<evidence type="ECO:0000313" key="3">
    <source>
        <dbReference type="EMBL" id="MBP1988170.1"/>
    </source>
</evidence>
<dbReference type="Pfam" id="PF26483">
    <property type="entry name" value="DUF8155_C"/>
    <property type="match status" value="1"/>
</dbReference>
<dbReference type="OrthoDB" id="36515at2157"/>